<dbReference type="PANTHER" id="PTHR14898">
    <property type="entry name" value="ENHANCER OF POLYCOMB"/>
    <property type="match status" value="1"/>
</dbReference>
<protein>
    <recommendedName>
        <fullName evidence="7">Enhancer of polycomb-like protein</fullName>
    </recommendedName>
</protein>
<accession>A0A8E2JPW1</accession>
<comment type="subcellular location">
    <subcellularLocation>
        <location evidence="1 7">Nucleus</location>
    </subcellularLocation>
</comment>
<keyword evidence="8" id="KW-0175">Coiled coil</keyword>
<dbReference type="OrthoDB" id="435275at2759"/>
<evidence type="ECO:0000313" key="11">
    <source>
        <dbReference type="EMBL" id="OCL05027.1"/>
    </source>
</evidence>
<reference evidence="11 12" key="1">
    <citation type="journal article" date="2016" name="Nat. Commun.">
        <title>Ectomycorrhizal ecology is imprinted in the genome of the dominant symbiotic fungus Cenococcum geophilum.</title>
        <authorList>
            <consortium name="DOE Joint Genome Institute"/>
            <person name="Peter M."/>
            <person name="Kohler A."/>
            <person name="Ohm R.A."/>
            <person name="Kuo A."/>
            <person name="Krutzmann J."/>
            <person name="Morin E."/>
            <person name="Arend M."/>
            <person name="Barry K.W."/>
            <person name="Binder M."/>
            <person name="Choi C."/>
            <person name="Clum A."/>
            <person name="Copeland A."/>
            <person name="Grisel N."/>
            <person name="Haridas S."/>
            <person name="Kipfer T."/>
            <person name="LaButti K."/>
            <person name="Lindquist E."/>
            <person name="Lipzen A."/>
            <person name="Maire R."/>
            <person name="Meier B."/>
            <person name="Mihaltcheva S."/>
            <person name="Molinier V."/>
            <person name="Murat C."/>
            <person name="Poggeler S."/>
            <person name="Quandt C.A."/>
            <person name="Sperisen C."/>
            <person name="Tritt A."/>
            <person name="Tisserant E."/>
            <person name="Crous P.W."/>
            <person name="Henrissat B."/>
            <person name="Nehls U."/>
            <person name="Egli S."/>
            <person name="Spatafora J.W."/>
            <person name="Grigoriev I.V."/>
            <person name="Martin F.M."/>
        </authorList>
    </citation>
    <scope>NUCLEOTIDE SEQUENCE [LARGE SCALE GENOMIC DNA]</scope>
    <source>
        <strain evidence="11 12">CBS 207.34</strain>
    </source>
</reference>
<feature type="region of interest" description="Disordered" evidence="9">
    <location>
        <begin position="309"/>
        <end position="349"/>
    </location>
</feature>
<evidence type="ECO:0000256" key="1">
    <source>
        <dbReference type="ARBA" id="ARBA00004123"/>
    </source>
</evidence>
<dbReference type="GO" id="GO:0006357">
    <property type="term" value="P:regulation of transcription by RNA polymerase II"/>
    <property type="evidence" value="ECO:0007669"/>
    <property type="project" value="InterPro"/>
</dbReference>
<dbReference type="InterPro" id="IPR024943">
    <property type="entry name" value="Enhancer_polycomb"/>
</dbReference>
<feature type="coiled-coil region" evidence="8">
    <location>
        <begin position="250"/>
        <end position="277"/>
    </location>
</feature>
<feature type="region of interest" description="Disordered" evidence="9">
    <location>
        <begin position="537"/>
        <end position="573"/>
    </location>
</feature>
<feature type="domain" description="Enhancer of polycomb-like N-terminal" evidence="10">
    <location>
        <begin position="11"/>
        <end position="157"/>
    </location>
</feature>
<keyword evidence="3 7" id="KW-0805">Transcription regulation</keyword>
<dbReference type="Proteomes" id="UP000250140">
    <property type="component" value="Unassembled WGS sequence"/>
</dbReference>
<gene>
    <name evidence="11" type="ORF">AOQ84DRAFT_104418</name>
</gene>
<name>A0A8E2JPW1_9PEZI</name>
<feature type="compositionally biased region" description="Polar residues" evidence="9">
    <location>
        <begin position="405"/>
        <end position="438"/>
    </location>
</feature>
<dbReference type="GO" id="GO:0005634">
    <property type="term" value="C:nucleus"/>
    <property type="evidence" value="ECO:0007669"/>
    <property type="project" value="UniProtKB-SubCell"/>
</dbReference>
<dbReference type="AlphaFoldDB" id="A0A8E2JPW1"/>
<proteinExistence type="inferred from homology"/>
<evidence type="ECO:0000313" key="12">
    <source>
        <dbReference type="Proteomes" id="UP000250140"/>
    </source>
</evidence>
<feature type="compositionally biased region" description="Polar residues" evidence="9">
    <location>
        <begin position="540"/>
        <end position="549"/>
    </location>
</feature>
<evidence type="ECO:0000256" key="2">
    <source>
        <dbReference type="ARBA" id="ARBA00008035"/>
    </source>
</evidence>
<keyword evidence="5 7" id="KW-0539">Nucleus</keyword>
<evidence type="ECO:0000256" key="5">
    <source>
        <dbReference type="ARBA" id="ARBA00023242"/>
    </source>
</evidence>
<comment type="similarity">
    <text evidence="2 7">Belongs to the enhancer of polycomb family.</text>
</comment>
<comment type="function">
    <text evidence="6">Component of the NuA4 histone acetyltransferase complex which is involved in transcriptional activation of selected genes principally by acetylation of nucleosomal histone H4 and H2A. The NuA4 complex is also involved in DNA repair. Involved in gene silencing by neighboring heterochromatin, blockage of the silencing spreading along the chromosome, and required for cell cycle progression through G2/M.</text>
</comment>
<evidence type="ECO:0000256" key="3">
    <source>
        <dbReference type="ARBA" id="ARBA00023015"/>
    </source>
</evidence>
<evidence type="ECO:0000256" key="4">
    <source>
        <dbReference type="ARBA" id="ARBA00023163"/>
    </source>
</evidence>
<dbReference type="Pfam" id="PF10513">
    <property type="entry name" value="EPL1"/>
    <property type="match status" value="1"/>
</dbReference>
<feature type="region of interest" description="Disordered" evidence="9">
    <location>
        <begin position="404"/>
        <end position="476"/>
    </location>
</feature>
<sequence>MTQRVTGQRFRQRKLSTKQNLPVLRENEVEKLPDDDAQRHIPKVETGVEKGEEIEHHLQAVISASQAAATGGKVAQLYIPTPEAVASSLQYEQLYPRHFAQPATYIRFSSTVEDCVGCPYCMTSDDMLFLKEMNQRKGRTIQCTEDEFEEVMNFFEETAQTKQPYAAVDNPPVLSYEEIETEFDEAISESSRRFAKDIYEHWKNQRLLTSNRSLMPTLKFETNLETDDSDPYVCFRRREVRQVRKTRGRDAQVTEKLKKLRKELEEARYLMSRVKVREVMARDQLAIDRQIFEQRATVKEAKRKLGIKGDDEDLINQKPAPKPKPKVDSTAVQRGIPGMGPKPQLTRPDGRLLDSDLVSLQEQLAKKEEAINGFIEENLAKHQKWNQGWEDLTWRPITPPLEQAASRSTFRPVTCQQLPTPPASVSSENSGDNLNADQDMNKVEKQNRVVVRYASPPDDVPYPDQRRYRRRKGRGGRIMVDRRGVKRPCLEPIDERVLDRHKYSGDSSEDEQLYFVDPYDNLHIKYRMMIDRQGEKAQGIAQTRRSIGDSNHLHQNHNRSASGHLLPPSNAAG</sequence>
<keyword evidence="12" id="KW-1185">Reference proteome</keyword>
<dbReference type="InterPro" id="IPR019542">
    <property type="entry name" value="Enhancer_polycomb-like_N"/>
</dbReference>
<keyword evidence="4 7" id="KW-0804">Transcription</keyword>
<evidence type="ECO:0000259" key="10">
    <source>
        <dbReference type="Pfam" id="PF10513"/>
    </source>
</evidence>
<organism evidence="11 12">
    <name type="scientific">Glonium stellatum</name>
    <dbReference type="NCBI Taxonomy" id="574774"/>
    <lineage>
        <taxon>Eukaryota</taxon>
        <taxon>Fungi</taxon>
        <taxon>Dikarya</taxon>
        <taxon>Ascomycota</taxon>
        <taxon>Pezizomycotina</taxon>
        <taxon>Dothideomycetes</taxon>
        <taxon>Pleosporomycetidae</taxon>
        <taxon>Gloniales</taxon>
        <taxon>Gloniaceae</taxon>
        <taxon>Glonium</taxon>
    </lineage>
</organism>
<evidence type="ECO:0000256" key="8">
    <source>
        <dbReference type="SAM" id="Coils"/>
    </source>
</evidence>
<evidence type="ECO:0000256" key="9">
    <source>
        <dbReference type="SAM" id="MobiDB-lite"/>
    </source>
</evidence>
<evidence type="ECO:0000256" key="7">
    <source>
        <dbReference type="RuleBase" id="RU361124"/>
    </source>
</evidence>
<dbReference type="GO" id="GO:0035267">
    <property type="term" value="C:NuA4 histone acetyltransferase complex"/>
    <property type="evidence" value="ECO:0007669"/>
    <property type="project" value="InterPro"/>
</dbReference>
<evidence type="ECO:0000256" key="6">
    <source>
        <dbReference type="ARBA" id="ARBA00025513"/>
    </source>
</evidence>
<dbReference type="EMBL" id="KV750387">
    <property type="protein sequence ID" value="OCL05027.1"/>
    <property type="molecule type" value="Genomic_DNA"/>
</dbReference>